<dbReference type="AlphaFoldDB" id="A0A5N6YXC1"/>
<organism evidence="2 3">
    <name type="scientific">Aspergillus coremiiformis</name>
    <dbReference type="NCBI Taxonomy" id="138285"/>
    <lineage>
        <taxon>Eukaryota</taxon>
        <taxon>Fungi</taxon>
        <taxon>Dikarya</taxon>
        <taxon>Ascomycota</taxon>
        <taxon>Pezizomycotina</taxon>
        <taxon>Eurotiomycetes</taxon>
        <taxon>Eurotiomycetidae</taxon>
        <taxon>Eurotiales</taxon>
        <taxon>Aspergillaceae</taxon>
        <taxon>Aspergillus</taxon>
        <taxon>Aspergillus subgen. Circumdati</taxon>
    </lineage>
</organism>
<protein>
    <submittedName>
        <fullName evidence="2">Phosphatase 2C-like domain-containing protein</fullName>
    </submittedName>
</protein>
<dbReference type="OrthoDB" id="420076at2759"/>
<dbReference type="Proteomes" id="UP000327118">
    <property type="component" value="Unassembled WGS sequence"/>
</dbReference>
<proteinExistence type="predicted"/>
<dbReference type="SUPFAM" id="SSF81606">
    <property type="entry name" value="PP2C-like"/>
    <property type="match status" value="1"/>
</dbReference>
<dbReference type="GO" id="GO:0005739">
    <property type="term" value="C:mitochondrion"/>
    <property type="evidence" value="ECO:0007669"/>
    <property type="project" value="TreeGrafter"/>
</dbReference>
<dbReference type="Gene3D" id="3.60.40.10">
    <property type="entry name" value="PPM-type phosphatase domain"/>
    <property type="match status" value="1"/>
</dbReference>
<feature type="domain" description="PPM-type phosphatase" evidence="1">
    <location>
        <begin position="44"/>
        <end position="392"/>
    </location>
</feature>
<dbReference type="PANTHER" id="PTHR13832:SF792">
    <property type="entry name" value="GM14286P"/>
    <property type="match status" value="1"/>
</dbReference>
<dbReference type="InterPro" id="IPR001932">
    <property type="entry name" value="PPM-type_phosphatase-like_dom"/>
</dbReference>
<dbReference type="EMBL" id="ML739249">
    <property type="protein sequence ID" value="KAE8350092.1"/>
    <property type="molecule type" value="Genomic_DNA"/>
</dbReference>
<dbReference type="Pfam" id="PF00481">
    <property type="entry name" value="PP2C"/>
    <property type="match status" value="1"/>
</dbReference>
<dbReference type="PANTHER" id="PTHR13832">
    <property type="entry name" value="PROTEIN PHOSPHATASE 2C"/>
    <property type="match status" value="1"/>
</dbReference>
<dbReference type="PROSITE" id="PS51746">
    <property type="entry name" value="PPM_2"/>
    <property type="match status" value="1"/>
</dbReference>
<dbReference type="InterPro" id="IPR036457">
    <property type="entry name" value="PPM-type-like_dom_sf"/>
</dbReference>
<keyword evidence="3" id="KW-1185">Reference proteome</keyword>
<name>A0A5N6YXC1_9EURO</name>
<dbReference type="CDD" id="cd00143">
    <property type="entry name" value="PP2Cc"/>
    <property type="match status" value="1"/>
</dbReference>
<sequence length="401" mass="45017">MAFSQDEVTRIISEEAYSVRVENVAGVRRYDGAQLPANSPCEDRFMHEKFASPWRDGREWMAWAVFDGHSGWQTAELLEEQLLPFVRDSLGRVVSSEESGSAELVARAIVRGFVDLDDSIIKTTLDEVSRSNESFRVRVERLAPAYAGSCALLSIYDSATGTLHVACTGDSRAVLGQKGPDGTWEVVPLSVDQTGSNKEEVDRLRREHRGEEHLVQNGRVLGLMVSRAFGDSKWKWPLEVQRDMHQDFYGPDPLWPRYDFRTPPYLTAEPVVTSTKMDPSKPSFLIMATDGMWDMLSNQQAVDLVAQWLESRVAERTSQSGPTDEPFDFGQFYGVNWKLAERTTIQDDNAAVHLLRNSLGGNDHELVSGRLGGISPSARHLRDDMTVQVVFFDGPWKTNCN</sequence>
<evidence type="ECO:0000259" key="1">
    <source>
        <dbReference type="PROSITE" id="PS51746"/>
    </source>
</evidence>
<gene>
    <name evidence="2" type="ORF">BDV28DRAFT_151274</name>
</gene>
<dbReference type="GO" id="GO:0004741">
    <property type="term" value="F:[pyruvate dehydrogenase (acetyl-transferring)]-phosphatase activity"/>
    <property type="evidence" value="ECO:0007669"/>
    <property type="project" value="TreeGrafter"/>
</dbReference>
<evidence type="ECO:0000313" key="2">
    <source>
        <dbReference type="EMBL" id="KAE8350092.1"/>
    </source>
</evidence>
<dbReference type="InterPro" id="IPR015655">
    <property type="entry name" value="PP2C"/>
</dbReference>
<dbReference type="SMART" id="SM00332">
    <property type="entry name" value="PP2Cc"/>
    <property type="match status" value="1"/>
</dbReference>
<accession>A0A5N6YXC1</accession>
<reference evidence="3" key="1">
    <citation type="submission" date="2019-04" db="EMBL/GenBank/DDBJ databases">
        <title>Friends and foes A comparative genomics studyof 23 Aspergillus species from section Flavi.</title>
        <authorList>
            <consortium name="DOE Joint Genome Institute"/>
            <person name="Kjaerbolling I."/>
            <person name="Vesth T."/>
            <person name="Frisvad J.C."/>
            <person name="Nybo J.L."/>
            <person name="Theobald S."/>
            <person name="Kildgaard S."/>
            <person name="Isbrandt T."/>
            <person name="Kuo A."/>
            <person name="Sato A."/>
            <person name="Lyhne E.K."/>
            <person name="Kogle M.E."/>
            <person name="Wiebenga A."/>
            <person name="Kun R.S."/>
            <person name="Lubbers R.J."/>
            <person name="Makela M.R."/>
            <person name="Barry K."/>
            <person name="Chovatia M."/>
            <person name="Clum A."/>
            <person name="Daum C."/>
            <person name="Haridas S."/>
            <person name="He G."/>
            <person name="LaButti K."/>
            <person name="Lipzen A."/>
            <person name="Mondo S."/>
            <person name="Riley R."/>
            <person name="Salamov A."/>
            <person name="Simmons B.A."/>
            <person name="Magnuson J.K."/>
            <person name="Henrissat B."/>
            <person name="Mortensen U.H."/>
            <person name="Larsen T.O."/>
            <person name="Devries R.P."/>
            <person name="Grigoriev I.V."/>
            <person name="Machida M."/>
            <person name="Baker S.E."/>
            <person name="Andersen M.R."/>
        </authorList>
    </citation>
    <scope>NUCLEOTIDE SEQUENCE [LARGE SCALE GENOMIC DNA]</scope>
    <source>
        <strain evidence="3">CBS 553.77</strain>
    </source>
</reference>
<evidence type="ECO:0000313" key="3">
    <source>
        <dbReference type="Proteomes" id="UP000327118"/>
    </source>
</evidence>